<sequence>MTHSEKEFDEAIKKTEYFYLVVIKWSMSVVNEETIILEELLGILQDFKLTANELPTDLPHMRDKHMKVKVFNVGDDVIVFMRKERFPVDEALYQEENSGSSSSKVKKTYIGRLDELVEEEVTLGKIWQELCRIWNYVDGTFVKPTDKKDEAQYAKELETWDEFYSTMTNLLDQLPLMESIELEVVNVYTDQREEQQLVEYLMALRDDFECLRGGILTHKGVFSTPQYVFATPFHKGKPQGRVELGIDECSLCKEKGHWKAQFLKAAQKLLATQSCAMPSPSIKALNYSCLSVTTADGTHMPLAGIGSISTPNLSFYDVYYIPNLTLSLAFVIQLCGSGYSFMFSSTSCCVQDPHYKRMIRTGRRQGGLYVLDELRVPDTVASIYSSTTNLLSYFRL</sequence>
<comment type="caution">
    <text evidence="1">The sequence shown here is derived from an EMBL/GenBank/DDBJ whole genome shotgun (WGS) entry which is preliminary data.</text>
</comment>
<proteinExistence type="predicted"/>
<dbReference type="EMBL" id="JAMSHJ010000007">
    <property type="protein sequence ID" value="KAI5384257.1"/>
    <property type="molecule type" value="Genomic_DNA"/>
</dbReference>
<name>A0A9D4VJ51_PEA</name>
<dbReference type="Gramene" id="Psat07G0131700-T1">
    <property type="protein sequence ID" value="KAI5384257.1"/>
    <property type="gene ID" value="KIW84_071317"/>
</dbReference>
<organism evidence="1 2">
    <name type="scientific">Pisum sativum</name>
    <name type="common">Garden pea</name>
    <name type="synonym">Lathyrus oleraceus</name>
    <dbReference type="NCBI Taxonomy" id="3888"/>
    <lineage>
        <taxon>Eukaryota</taxon>
        <taxon>Viridiplantae</taxon>
        <taxon>Streptophyta</taxon>
        <taxon>Embryophyta</taxon>
        <taxon>Tracheophyta</taxon>
        <taxon>Spermatophyta</taxon>
        <taxon>Magnoliopsida</taxon>
        <taxon>eudicotyledons</taxon>
        <taxon>Gunneridae</taxon>
        <taxon>Pentapetalae</taxon>
        <taxon>rosids</taxon>
        <taxon>fabids</taxon>
        <taxon>Fabales</taxon>
        <taxon>Fabaceae</taxon>
        <taxon>Papilionoideae</taxon>
        <taxon>50 kb inversion clade</taxon>
        <taxon>NPAAA clade</taxon>
        <taxon>Hologalegina</taxon>
        <taxon>IRL clade</taxon>
        <taxon>Fabeae</taxon>
        <taxon>Lathyrus</taxon>
    </lineage>
</organism>
<reference evidence="1 2" key="1">
    <citation type="journal article" date="2022" name="Nat. Genet.">
        <title>Improved pea reference genome and pan-genome highlight genomic features and evolutionary characteristics.</title>
        <authorList>
            <person name="Yang T."/>
            <person name="Liu R."/>
            <person name="Luo Y."/>
            <person name="Hu S."/>
            <person name="Wang D."/>
            <person name="Wang C."/>
            <person name="Pandey M.K."/>
            <person name="Ge S."/>
            <person name="Xu Q."/>
            <person name="Li N."/>
            <person name="Li G."/>
            <person name="Huang Y."/>
            <person name="Saxena R.K."/>
            <person name="Ji Y."/>
            <person name="Li M."/>
            <person name="Yan X."/>
            <person name="He Y."/>
            <person name="Liu Y."/>
            <person name="Wang X."/>
            <person name="Xiang C."/>
            <person name="Varshney R.K."/>
            <person name="Ding H."/>
            <person name="Gao S."/>
            <person name="Zong X."/>
        </authorList>
    </citation>
    <scope>NUCLEOTIDE SEQUENCE [LARGE SCALE GENOMIC DNA]</scope>
    <source>
        <strain evidence="1 2">cv. Zhongwan 6</strain>
    </source>
</reference>
<evidence type="ECO:0000313" key="1">
    <source>
        <dbReference type="EMBL" id="KAI5384257.1"/>
    </source>
</evidence>
<gene>
    <name evidence="1" type="ORF">KIW84_071317</name>
</gene>
<dbReference type="AlphaFoldDB" id="A0A9D4VJ51"/>
<dbReference type="Proteomes" id="UP001058974">
    <property type="component" value="Chromosome 7"/>
</dbReference>
<keyword evidence="2" id="KW-1185">Reference proteome</keyword>
<accession>A0A9D4VJ51</accession>
<evidence type="ECO:0000313" key="2">
    <source>
        <dbReference type="Proteomes" id="UP001058974"/>
    </source>
</evidence>
<protein>
    <submittedName>
        <fullName evidence="1">Uncharacterized protein</fullName>
    </submittedName>
</protein>